<dbReference type="Pfam" id="PF05016">
    <property type="entry name" value="ParE_toxin"/>
    <property type="match status" value="1"/>
</dbReference>
<dbReference type="OrthoDB" id="5570653at2"/>
<dbReference type="InterPro" id="IPR052747">
    <property type="entry name" value="TA_system_RelE_toxin"/>
</dbReference>
<dbReference type="InterPro" id="IPR035093">
    <property type="entry name" value="RelE/ParE_toxin_dom_sf"/>
</dbReference>
<evidence type="ECO:0000256" key="1">
    <source>
        <dbReference type="ARBA" id="ARBA00022649"/>
    </source>
</evidence>
<dbReference type="Gene3D" id="3.30.2310.20">
    <property type="entry name" value="RelE-like"/>
    <property type="match status" value="1"/>
</dbReference>
<dbReference type="Proteomes" id="UP000031623">
    <property type="component" value="Chromosome"/>
</dbReference>
<dbReference type="HOGENOM" id="CLU_155761_6_4_6"/>
<dbReference type="PANTHER" id="PTHR38813:SF1">
    <property type="entry name" value="TOXIN RELE1-RELATED"/>
    <property type="match status" value="1"/>
</dbReference>
<dbReference type="SUPFAM" id="SSF143011">
    <property type="entry name" value="RelE-like"/>
    <property type="match status" value="1"/>
</dbReference>
<organism evidence="2 3">
    <name type="scientific">Thioploca ingrica</name>
    <dbReference type="NCBI Taxonomy" id="40754"/>
    <lineage>
        <taxon>Bacteria</taxon>
        <taxon>Pseudomonadati</taxon>
        <taxon>Pseudomonadota</taxon>
        <taxon>Gammaproteobacteria</taxon>
        <taxon>Thiotrichales</taxon>
        <taxon>Thiotrichaceae</taxon>
        <taxon>Thioploca</taxon>
    </lineage>
</organism>
<keyword evidence="1" id="KW-1277">Toxin-antitoxin system</keyword>
<accession>A0A090BVB3</accession>
<dbReference type="InterPro" id="IPR007712">
    <property type="entry name" value="RelE/ParE_toxin"/>
</dbReference>
<keyword evidence="3" id="KW-1185">Reference proteome</keyword>
<gene>
    <name evidence="2" type="ORF">THII_2259</name>
</gene>
<name>A0A090BVB3_9GAMM</name>
<dbReference type="PANTHER" id="PTHR38813">
    <property type="match status" value="1"/>
</dbReference>
<dbReference type="EMBL" id="AP014633">
    <property type="protein sequence ID" value="BAP56556.1"/>
    <property type="molecule type" value="Genomic_DNA"/>
</dbReference>
<sequence>MTYEVTFTDIALASLKRYPRKDQDLILKNIEKLALNPLQKSNVKKLVNFDVAYRLRVGYYRILFERDDTLKIIDIIDIVQRKAAYRRNKKC</sequence>
<proteinExistence type="predicted"/>
<evidence type="ECO:0000313" key="2">
    <source>
        <dbReference type="EMBL" id="BAP56556.1"/>
    </source>
</evidence>
<evidence type="ECO:0000313" key="3">
    <source>
        <dbReference type="Proteomes" id="UP000031623"/>
    </source>
</evidence>
<protein>
    <submittedName>
        <fullName evidence="2">Plasmid stabilization system</fullName>
    </submittedName>
</protein>
<dbReference type="AlphaFoldDB" id="A0A090BVB3"/>
<dbReference type="KEGG" id="tig:THII_2259"/>
<dbReference type="STRING" id="40754.THII_2259"/>
<reference evidence="2 3" key="1">
    <citation type="journal article" date="2014" name="ISME J.">
        <title>Ecophysiology of Thioploca ingrica as revealed by the complete genome sequence supplemented with proteomic evidence.</title>
        <authorList>
            <person name="Kojima H."/>
            <person name="Ogura Y."/>
            <person name="Yamamoto N."/>
            <person name="Togashi T."/>
            <person name="Mori H."/>
            <person name="Watanabe T."/>
            <person name="Nemoto F."/>
            <person name="Kurokawa K."/>
            <person name="Hayashi T."/>
            <person name="Fukui M."/>
        </authorList>
    </citation>
    <scope>NUCLEOTIDE SEQUENCE [LARGE SCALE GENOMIC DNA]</scope>
</reference>